<feature type="active site" description="Proton acceptor 1" evidence="13">
    <location>
        <position position="328"/>
    </location>
</feature>
<comment type="caution">
    <text evidence="20">Lacks conserved residue(s) required for the propagation of feature annotation.</text>
</comment>
<sequence length="655" mass="75311">MSKTTTRMSWQYETDLNEDNLRRSVQASTKATLFFIEGSNNATAVLAMPGLSKDITRQLMLISRSASPKAEDKLRLLNELQAKMTGIYSKGKVYYLDKQTRKPQYLELEPGLINFMAKSRDYNKLLFAWQGWRDAVGPRMKPLYEEFVKIVNLGAREHDWVDNGYFERSHYELGSNFKPTLNKAWEEIQPLYEELHAYVRYKLSLTYKNVSVHKPIPAHVLGDMWGQHWDHVFDLIKPFPNTSTIDVTQNLRAQNYTVQKMFELAQSFYISIGLDPMPFAFWNMSLFERPKNRKVVCHASAWDFSDGEVRIKMCTKISHSDLIIIHHEMGHCAYFLAYKDKPFAYRGGANPGFHEAIGDTIALSVENPTHLKEIGLLYEAEDTYKNSISFLLRQALQRVAFVPFAFLVDQWRWRVFSGNITSDTYNSEWWNLRTQYQGVAPPVPRHEKDFDPGAKFHIAANSPYISYFFSQILQFQFHRSLCKIARSKQPLHKCSIYKSKKAGKKFREVLAAGSSYPWPQILYKLTGERELRVDAMLEYFEPLLTWLKSERERIKYPIGWKKSNVPVGRKSEIVSTDIDKPIFLKNSSDANKSDHSSGQKSKADSTSFNVSQNGLTASKANTQSRSVLGPLGQTKSSILTRPVFVPSTGKDPLTL</sequence>
<feature type="binding site" evidence="16">
    <location>
        <position position="171"/>
    </location>
    <ligand>
        <name>chloride</name>
        <dbReference type="ChEBI" id="CHEBI:17996"/>
        <label>1</label>
    </ligand>
</feature>
<feature type="active site" description="Proton donor 2" evidence="15">
    <location>
        <position position="457"/>
    </location>
</feature>
<comment type="caution">
    <text evidence="23">The sequence shown here is derived from an EMBL/GenBank/DDBJ whole genome shotgun (WGS) entry which is preliminary data.</text>
</comment>
<evidence type="ECO:0000256" key="14">
    <source>
        <dbReference type="PIRSR" id="PIRSR601548-10"/>
    </source>
</evidence>
<keyword evidence="5" id="KW-0732">Signal</keyword>
<evidence type="ECO:0000256" key="15">
    <source>
        <dbReference type="PIRSR" id="PIRSR601548-11"/>
    </source>
</evidence>
<feature type="glycosylation site" description="N-linked (GlcNAc...) asparagine; partial" evidence="14">
    <location>
        <position position="283"/>
    </location>
</feature>
<evidence type="ECO:0000256" key="13">
    <source>
        <dbReference type="PIRSR" id="PIRSR601548-1"/>
    </source>
</evidence>
<organism evidence="23 24">
    <name type="scientific">Paramuricea clavata</name>
    <name type="common">Red gorgonian</name>
    <name type="synonym">Violescent sea-whip</name>
    <dbReference type="NCBI Taxonomy" id="317549"/>
    <lineage>
        <taxon>Eukaryota</taxon>
        <taxon>Metazoa</taxon>
        <taxon>Cnidaria</taxon>
        <taxon>Anthozoa</taxon>
        <taxon>Octocorallia</taxon>
        <taxon>Malacalcyonacea</taxon>
        <taxon>Plexauridae</taxon>
        <taxon>Paramuricea</taxon>
    </lineage>
</organism>
<comment type="similarity">
    <text evidence="1 20 21">Belongs to the peptidase M2 family.</text>
</comment>
<accession>A0A6S7HLW2</accession>
<gene>
    <name evidence="23" type="ORF">PACLA_8A055518</name>
</gene>
<feature type="binding site" evidence="17">
    <location>
        <position position="331"/>
    </location>
    <ligand>
        <name>Zn(2+)</name>
        <dbReference type="ChEBI" id="CHEBI:29105"/>
        <label>1</label>
        <note>catalytic</note>
    </ligand>
</feature>
<dbReference type="GO" id="GO:0016020">
    <property type="term" value="C:membrane"/>
    <property type="evidence" value="ECO:0007669"/>
    <property type="project" value="InterPro"/>
</dbReference>
<dbReference type="PRINTS" id="PR00791">
    <property type="entry name" value="PEPDIPTASEA"/>
</dbReference>
<evidence type="ECO:0000256" key="3">
    <source>
        <dbReference type="ARBA" id="ARBA00022670"/>
    </source>
</evidence>
<evidence type="ECO:0000256" key="7">
    <source>
        <dbReference type="ARBA" id="ARBA00022833"/>
    </source>
</evidence>
<evidence type="ECO:0000256" key="8">
    <source>
        <dbReference type="ARBA" id="ARBA00023049"/>
    </source>
</evidence>
<evidence type="ECO:0000256" key="9">
    <source>
        <dbReference type="ARBA" id="ARBA00023157"/>
    </source>
</evidence>
<keyword evidence="10 14" id="KW-0325">Glycoprotein</keyword>
<keyword evidence="2 21" id="KW-0121">Carboxypeptidase</keyword>
<keyword evidence="4 17" id="KW-0479">Metal-binding</keyword>
<feature type="binding site" evidence="17">
    <location>
        <position position="327"/>
    </location>
    <ligand>
        <name>Zn(2+)</name>
        <dbReference type="ChEBI" id="CHEBI:29105"/>
        <label>1</label>
        <note>catalytic</note>
    </ligand>
</feature>
<evidence type="ECO:0000256" key="4">
    <source>
        <dbReference type="ARBA" id="ARBA00022723"/>
    </source>
</evidence>
<feature type="non-terminal residue" evidence="23">
    <location>
        <position position="1"/>
    </location>
</feature>
<feature type="active site" description="Proton donor 1" evidence="13">
    <location>
        <position position="457"/>
    </location>
</feature>
<evidence type="ECO:0000256" key="20">
    <source>
        <dbReference type="PROSITE-ProRule" id="PRU01355"/>
    </source>
</evidence>
<evidence type="ECO:0000256" key="5">
    <source>
        <dbReference type="ARBA" id="ARBA00022729"/>
    </source>
</evidence>
<evidence type="ECO:0000256" key="1">
    <source>
        <dbReference type="ARBA" id="ARBA00008139"/>
    </source>
</evidence>
<dbReference type="Proteomes" id="UP001152795">
    <property type="component" value="Unassembled WGS sequence"/>
</dbReference>
<evidence type="ECO:0000313" key="24">
    <source>
        <dbReference type="Proteomes" id="UP001152795"/>
    </source>
</evidence>
<dbReference type="GO" id="GO:0008241">
    <property type="term" value="F:peptidyl-dipeptidase activity"/>
    <property type="evidence" value="ECO:0007669"/>
    <property type="project" value="UniProtKB-EC"/>
</dbReference>
<dbReference type="PROSITE" id="PS52011">
    <property type="entry name" value="PEPTIDASE_M2"/>
    <property type="match status" value="1"/>
</dbReference>
<evidence type="ECO:0000256" key="19">
    <source>
        <dbReference type="PIRSR" id="PIRSR601548-8"/>
    </source>
</evidence>
<keyword evidence="8 21" id="KW-0482">Metalloprotease</keyword>
<keyword evidence="24" id="KW-1185">Reference proteome</keyword>
<evidence type="ECO:0000256" key="17">
    <source>
        <dbReference type="PIRSR" id="PIRSR601548-3"/>
    </source>
</evidence>
<keyword evidence="3 21" id="KW-0645">Protease</keyword>
<evidence type="ECO:0000256" key="21">
    <source>
        <dbReference type="RuleBase" id="RU361144"/>
    </source>
</evidence>
<evidence type="ECO:0000256" key="11">
    <source>
        <dbReference type="ARBA" id="ARBA00036868"/>
    </source>
</evidence>
<keyword evidence="9 18" id="KW-1015">Disulfide bond</keyword>
<dbReference type="AlphaFoldDB" id="A0A6S7HLW2"/>
<dbReference type="SUPFAM" id="SSF55486">
    <property type="entry name" value="Metalloproteases ('zincins'), catalytic domain"/>
    <property type="match status" value="1"/>
</dbReference>
<feature type="binding site" evidence="19">
    <location>
        <position position="355"/>
    </location>
    <ligand>
        <name>Zn(2+)</name>
        <dbReference type="ChEBI" id="CHEBI:29105"/>
        <label>2</label>
        <note>catalytic</note>
    </ligand>
</feature>
<comment type="catalytic activity">
    <reaction evidence="11">
        <text>Release of a C-terminal dipeptide, oligopeptide-|-Xaa-Yaa, when Xaa is not Pro, and Yaa is neither Asp nor Glu. Thus, conversion of angiotensin I to angiotensin II, with increase in vasoconstrictor activity, but no action on angiotensin II.</text>
        <dbReference type="EC" id="3.4.15.1"/>
    </reaction>
</comment>
<keyword evidence="6 21" id="KW-0378">Hydrolase</keyword>
<keyword evidence="7 17" id="KW-0862">Zinc</keyword>
<evidence type="ECO:0000313" key="23">
    <source>
        <dbReference type="EMBL" id="CAB3996111.1"/>
    </source>
</evidence>
<evidence type="ECO:0000256" key="10">
    <source>
        <dbReference type="ARBA" id="ARBA00023180"/>
    </source>
</evidence>
<evidence type="ECO:0000256" key="22">
    <source>
        <dbReference type="SAM" id="MobiDB-lite"/>
    </source>
</evidence>
<evidence type="ECO:0000256" key="6">
    <source>
        <dbReference type="ARBA" id="ARBA00022801"/>
    </source>
</evidence>
<dbReference type="GO" id="GO:0004180">
    <property type="term" value="F:carboxypeptidase activity"/>
    <property type="evidence" value="ECO:0007669"/>
    <property type="project" value="UniProtKB-KW"/>
</dbReference>
<dbReference type="FunFam" id="1.10.1370.30:FF:000004">
    <property type="entry name" value="Angiotensin-converting enzyme"/>
    <property type="match status" value="1"/>
</dbReference>
<protein>
    <recommendedName>
        <fullName evidence="12 21">Angiotensin-converting enzyme</fullName>
        <ecNumber evidence="21">3.4.-.-</ecNumber>
    </recommendedName>
</protein>
<reference evidence="23" key="1">
    <citation type="submission" date="2020-04" db="EMBL/GenBank/DDBJ databases">
        <authorList>
            <person name="Alioto T."/>
            <person name="Alioto T."/>
            <person name="Gomez Garrido J."/>
        </authorList>
    </citation>
    <scope>NUCLEOTIDE SEQUENCE</scope>
    <source>
        <strain evidence="23">A484AB</strain>
    </source>
</reference>
<feature type="disulfide bond" evidence="18">
    <location>
        <begin position="297"/>
        <end position="314"/>
    </location>
</feature>
<name>A0A6S7HLW2_PARCT</name>
<dbReference type="GO" id="GO:0008237">
    <property type="term" value="F:metallopeptidase activity"/>
    <property type="evidence" value="ECO:0007669"/>
    <property type="project" value="UniProtKB-KW"/>
</dbReference>
<dbReference type="CDD" id="cd06461">
    <property type="entry name" value="M2_ACE"/>
    <property type="match status" value="1"/>
</dbReference>
<dbReference type="PANTHER" id="PTHR10514:SF27">
    <property type="entry name" value="ANGIOTENSIN-CONVERTING ENZYME"/>
    <property type="match status" value="1"/>
</dbReference>
<evidence type="ECO:0000256" key="2">
    <source>
        <dbReference type="ARBA" id="ARBA00022645"/>
    </source>
</evidence>
<evidence type="ECO:0000256" key="18">
    <source>
        <dbReference type="PIRSR" id="PIRSR601548-4"/>
    </source>
</evidence>
<dbReference type="InterPro" id="IPR001548">
    <property type="entry name" value="Peptidase_M2"/>
</dbReference>
<comment type="cofactor">
    <cofactor evidence="21">
        <name>Zn(2+)</name>
        <dbReference type="ChEBI" id="CHEBI:29105"/>
    </cofactor>
    <text evidence="21">Binds 1 zinc ion per subunit.</text>
</comment>
<feature type="binding site" evidence="19">
    <location>
        <position position="331"/>
    </location>
    <ligand>
        <name>Zn(2+)</name>
        <dbReference type="ChEBI" id="CHEBI:29105"/>
        <label>2</label>
        <note>catalytic</note>
    </ligand>
</feature>
<feature type="disulfide bond" evidence="18">
    <location>
        <begin position="482"/>
        <end position="494"/>
    </location>
</feature>
<feature type="compositionally biased region" description="Basic and acidic residues" evidence="22">
    <location>
        <begin position="591"/>
        <end position="603"/>
    </location>
</feature>
<feature type="region of interest" description="Disordered" evidence="22">
    <location>
        <begin position="585"/>
        <end position="609"/>
    </location>
</feature>
<dbReference type="Gene3D" id="1.10.1370.30">
    <property type="match status" value="2"/>
</dbReference>
<evidence type="ECO:0000256" key="12">
    <source>
        <dbReference type="ARBA" id="ARBA00039858"/>
    </source>
</evidence>
<proteinExistence type="inferred from homology"/>
<feature type="binding site" evidence="17">
    <location>
        <position position="355"/>
    </location>
    <ligand>
        <name>Zn(2+)</name>
        <dbReference type="ChEBI" id="CHEBI:29105"/>
        <label>1</label>
        <note>catalytic</note>
    </ligand>
</feature>
<dbReference type="PANTHER" id="PTHR10514">
    <property type="entry name" value="ANGIOTENSIN-CONVERTING ENZYME"/>
    <property type="match status" value="1"/>
</dbReference>
<dbReference type="EC" id="3.4.-.-" evidence="21"/>
<dbReference type="GO" id="GO:0006508">
    <property type="term" value="P:proteolysis"/>
    <property type="evidence" value="ECO:0007669"/>
    <property type="project" value="UniProtKB-KW"/>
</dbReference>
<dbReference type="OrthoDB" id="10029630at2759"/>
<evidence type="ECO:0000256" key="16">
    <source>
        <dbReference type="PIRSR" id="PIRSR601548-2"/>
    </source>
</evidence>
<dbReference type="Pfam" id="PF01401">
    <property type="entry name" value="Peptidase_M2"/>
    <property type="match status" value="1"/>
</dbReference>
<dbReference type="EMBL" id="CACRXK020002801">
    <property type="protein sequence ID" value="CAB3996111.1"/>
    <property type="molecule type" value="Genomic_DNA"/>
</dbReference>
<dbReference type="GO" id="GO:0046872">
    <property type="term" value="F:metal ion binding"/>
    <property type="evidence" value="ECO:0007669"/>
    <property type="project" value="UniProtKB-KW"/>
</dbReference>
<feature type="active site" description="Proton acceptor 2" evidence="15">
    <location>
        <position position="328"/>
    </location>
</feature>
<feature type="binding site" evidence="19">
    <location>
        <position position="327"/>
    </location>
    <ligand>
        <name>Zn(2+)</name>
        <dbReference type="ChEBI" id="CHEBI:29105"/>
        <label>2</label>
        <note>catalytic</note>
    </ligand>
</feature>